<evidence type="ECO:0000313" key="1">
    <source>
        <dbReference type="EMBL" id="MTK21723.1"/>
    </source>
</evidence>
<organism evidence="1 2">
    <name type="scientific">Turicibacter sanguinis</name>
    <dbReference type="NCBI Taxonomy" id="154288"/>
    <lineage>
        <taxon>Bacteria</taxon>
        <taxon>Bacillati</taxon>
        <taxon>Bacillota</taxon>
        <taxon>Erysipelotrichia</taxon>
        <taxon>Erysipelotrichales</taxon>
        <taxon>Turicibacteraceae</taxon>
        <taxon>Turicibacter</taxon>
    </lineage>
</organism>
<dbReference type="Proteomes" id="UP000487649">
    <property type="component" value="Unassembled WGS sequence"/>
</dbReference>
<evidence type="ECO:0000313" key="2">
    <source>
        <dbReference type="Proteomes" id="UP000487649"/>
    </source>
</evidence>
<proteinExistence type="predicted"/>
<name>A0A173SKM2_9FIRM</name>
<comment type="caution">
    <text evidence="1">The sequence shown here is derived from an EMBL/GenBank/DDBJ whole genome shotgun (WGS) entry which is preliminary data.</text>
</comment>
<dbReference type="AlphaFoldDB" id="A0A173SKM2"/>
<accession>A0A173SKM2</accession>
<dbReference type="GeneID" id="60059632"/>
<gene>
    <name evidence="1" type="ORF">GMA92_09855</name>
</gene>
<reference evidence="1 2" key="1">
    <citation type="journal article" date="2019" name="Nat. Med.">
        <title>A library of human gut bacterial isolates paired with longitudinal multiomics data enables mechanistic microbiome research.</title>
        <authorList>
            <person name="Poyet M."/>
            <person name="Groussin M."/>
            <person name="Gibbons S.M."/>
            <person name="Avila-Pacheco J."/>
            <person name="Jiang X."/>
            <person name="Kearney S.M."/>
            <person name="Perrotta A.R."/>
            <person name="Berdy B."/>
            <person name="Zhao S."/>
            <person name="Lieberman T.D."/>
            <person name="Swanson P.K."/>
            <person name="Smith M."/>
            <person name="Roesemann S."/>
            <person name="Alexander J.E."/>
            <person name="Rich S.A."/>
            <person name="Livny J."/>
            <person name="Vlamakis H."/>
            <person name="Clish C."/>
            <person name="Bullock K."/>
            <person name="Deik A."/>
            <person name="Scott J."/>
            <person name="Pierce K.A."/>
            <person name="Xavier R.J."/>
            <person name="Alm E.J."/>
        </authorList>
    </citation>
    <scope>NUCLEOTIDE SEQUENCE [LARGE SCALE GENOMIC DNA]</scope>
    <source>
        <strain evidence="1 2">BIOML-A198</strain>
    </source>
</reference>
<sequence length="148" mass="16905">MRNQLKNSNWLEFEQAFPEYYASLGKIHFDSCQINGSRIGSLQLVTTEQEVLQYIEPIALHGYEYLTMGLVIRGNDVEAFHYQVNFLNIEKQSIKKIRQNIVSEITPEFKIITVTCKIPAHAHLAKVSWEITGCATGITLYKPSVTLK</sequence>
<protein>
    <submittedName>
        <fullName evidence="1">Uncharacterized protein</fullName>
    </submittedName>
</protein>
<dbReference type="EMBL" id="WMQE01000021">
    <property type="protein sequence ID" value="MTK21723.1"/>
    <property type="molecule type" value="Genomic_DNA"/>
</dbReference>
<dbReference type="OrthoDB" id="1654460at2"/>
<dbReference type="RefSeq" id="WP_006785620.1">
    <property type="nucleotide sequence ID" value="NZ_CABJBH010000004.1"/>
</dbReference>